<name>A0ABT2FTE1_9CORY</name>
<protein>
    <recommendedName>
        <fullName evidence="3">MBL fold metallo-hydrolase</fullName>
    </recommendedName>
</protein>
<keyword evidence="2" id="KW-1185">Reference proteome</keyword>
<evidence type="ECO:0000313" key="1">
    <source>
        <dbReference type="EMBL" id="MCS5478070.1"/>
    </source>
</evidence>
<evidence type="ECO:0000313" key="2">
    <source>
        <dbReference type="Proteomes" id="UP001205965"/>
    </source>
</evidence>
<gene>
    <name evidence="1" type="ORF">NYP18_00180</name>
</gene>
<sequence length="219" mass="24371">MPSHLTEPFPGLYITRPTPLPFMTGVDVRSYVLAAQQGPAIIYNTPGIDDAAAEIRNLGTPTRLLLNHHHETMYGNPELSVPAWIHERDRTRAEESMTITGTFTAREKIGQDLEVIPSPSHTDGTTFFLWDNGQHHFLFPGDALWVEGGTWKAVILGESDPQGFLDTLALMHDLDFDVLVPWHAPRGTLPYDVVTPERKREQVDNLITRIEAGASGVRA</sequence>
<accession>A0ABT2FTE1</accession>
<reference evidence="1 2" key="1">
    <citation type="submission" date="2022-08" db="EMBL/GenBank/DDBJ databases">
        <title>YIM 101645 draft genome.</title>
        <authorList>
            <person name="Chen X."/>
        </authorList>
    </citation>
    <scope>NUCLEOTIDE SEQUENCE [LARGE SCALE GENOMIC DNA]</scope>
    <source>
        <strain evidence="1 2">YIM 101645</strain>
    </source>
</reference>
<dbReference type="PANTHER" id="PTHR42773:SF1">
    <property type="entry name" value="METALLO-BETA-LACTAMASE FAMILY PROTEIN"/>
    <property type="match status" value="1"/>
</dbReference>
<comment type="caution">
    <text evidence="1">The sequence shown here is derived from an EMBL/GenBank/DDBJ whole genome shotgun (WGS) entry which is preliminary data.</text>
</comment>
<organism evidence="1 2">
    <name type="scientific">Corynebacterium lemuris</name>
    <dbReference type="NCBI Taxonomy" id="1859292"/>
    <lineage>
        <taxon>Bacteria</taxon>
        <taxon>Bacillati</taxon>
        <taxon>Actinomycetota</taxon>
        <taxon>Actinomycetes</taxon>
        <taxon>Mycobacteriales</taxon>
        <taxon>Corynebacteriaceae</taxon>
        <taxon>Corynebacterium</taxon>
    </lineage>
</organism>
<proteinExistence type="predicted"/>
<dbReference type="RefSeq" id="WP_259426080.1">
    <property type="nucleotide sequence ID" value="NZ_JANWTC010000001.1"/>
</dbReference>
<dbReference type="PANTHER" id="PTHR42773">
    <property type="entry name" value="METALLO-BETA-LACTAMASE-RELATED"/>
    <property type="match status" value="1"/>
</dbReference>
<dbReference type="EMBL" id="JANWTC010000001">
    <property type="protein sequence ID" value="MCS5478070.1"/>
    <property type="molecule type" value="Genomic_DNA"/>
</dbReference>
<evidence type="ECO:0008006" key="3">
    <source>
        <dbReference type="Google" id="ProtNLM"/>
    </source>
</evidence>
<dbReference type="SUPFAM" id="SSF56281">
    <property type="entry name" value="Metallo-hydrolase/oxidoreductase"/>
    <property type="match status" value="1"/>
</dbReference>
<dbReference type="Proteomes" id="UP001205965">
    <property type="component" value="Unassembled WGS sequence"/>
</dbReference>
<dbReference type="InterPro" id="IPR036866">
    <property type="entry name" value="RibonucZ/Hydroxyglut_hydro"/>
</dbReference>
<dbReference type="Gene3D" id="3.60.15.10">
    <property type="entry name" value="Ribonuclease Z/Hydroxyacylglutathione hydrolase-like"/>
    <property type="match status" value="1"/>
</dbReference>